<evidence type="ECO:0000313" key="14">
    <source>
        <dbReference type="Proteomes" id="UP000000689"/>
    </source>
</evidence>
<dbReference type="SUPFAM" id="SSF56112">
    <property type="entry name" value="Protein kinase-like (PK-like)"/>
    <property type="match status" value="1"/>
</dbReference>
<dbReference type="FunFam" id="1.10.510.10:FF:000534">
    <property type="entry name" value="Serine/threonine-protein kinase PKH2"/>
    <property type="match status" value="1"/>
</dbReference>
<dbReference type="GO" id="GO:0004674">
    <property type="term" value="F:protein serine/threonine kinase activity"/>
    <property type="evidence" value="ECO:0007669"/>
    <property type="project" value="UniProtKB-KW"/>
</dbReference>
<dbReference type="PROSITE" id="PS00108">
    <property type="entry name" value="PROTEIN_KINASE_ST"/>
    <property type="match status" value="1"/>
</dbReference>
<dbReference type="InterPro" id="IPR008271">
    <property type="entry name" value="Ser/Thr_kinase_AS"/>
</dbReference>
<evidence type="ECO:0000256" key="9">
    <source>
        <dbReference type="ARBA" id="ARBA00048679"/>
    </source>
</evidence>
<dbReference type="RefSeq" id="XP_003671519.1">
    <property type="nucleotide sequence ID" value="XM_003671471.1"/>
</dbReference>
<keyword evidence="6" id="KW-0418">Kinase</keyword>
<feature type="compositionally biased region" description="Low complexity" evidence="11">
    <location>
        <begin position="909"/>
        <end position="931"/>
    </location>
</feature>
<dbReference type="Gene3D" id="3.30.200.20">
    <property type="entry name" value="Phosphorylase Kinase, domain 1"/>
    <property type="match status" value="1"/>
</dbReference>
<evidence type="ECO:0000256" key="3">
    <source>
        <dbReference type="ARBA" id="ARBA00022527"/>
    </source>
</evidence>
<reference evidence="13 14" key="1">
    <citation type="journal article" date="2011" name="Proc. Natl. Acad. Sci. U.S.A.">
        <title>Evolutionary erosion of yeast sex chromosomes by mating-type switching accidents.</title>
        <authorList>
            <person name="Gordon J.L."/>
            <person name="Armisen D."/>
            <person name="Proux-Wera E."/>
            <person name="Oheigeartaigh S.S."/>
            <person name="Byrne K.P."/>
            <person name="Wolfe K.H."/>
        </authorList>
    </citation>
    <scope>NUCLEOTIDE SEQUENCE [LARGE SCALE GENOMIC DNA]</scope>
    <source>
        <strain evidence="14">ATCC 10597 / BCRC 20456 / CBS 421 / NBRC 0211 / NRRL Y-12639</strain>
    </source>
</reference>
<evidence type="ECO:0000256" key="10">
    <source>
        <dbReference type="PROSITE-ProRule" id="PRU10141"/>
    </source>
</evidence>
<dbReference type="GO" id="GO:0005524">
    <property type="term" value="F:ATP binding"/>
    <property type="evidence" value="ECO:0007669"/>
    <property type="project" value="UniProtKB-UniRule"/>
</dbReference>
<dbReference type="GO" id="GO:0060211">
    <property type="term" value="P:regulation of nuclear-transcribed mRNA poly(A) tail shortening"/>
    <property type="evidence" value="ECO:0007669"/>
    <property type="project" value="UniProtKB-ARBA"/>
</dbReference>
<evidence type="ECO:0000256" key="4">
    <source>
        <dbReference type="ARBA" id="ARBA00022679"/>
    </source>
</evidence>
<dbReference type="Proteomes" id="UP000000689">
    <property type="component" value="Chromosome 8"/>
</dbReference>
<comment type="catalytic activity">
    <reaction evidence="8">
        <text>L-threonyl-[protein] + ATP = O-phospho-L-threonyl-[protein] + ADP + H(+)</text>
        <dbReference type="Rhea" id="RHEA:46608"/>
        <dbReference type="Rhea" id="RHEA-COMP:11060"/>
        <dbReference type="Rhea" id="RHEA-COMP:11605"/>
        <dbReference type="ChEBI" id="CHEBI:15378"/>
        <dbReference type="ChEBI" id="CHEBI:30013"/>
        <dbReference type="ChEBI" id="CHEBI:30616"/>
        <dbReference type="ChEBI" id="CHEBI:61977"/>
        <dbReference type="ChEBI" id="CHEBI:456216"/>
        <dbReference type="EC" id="2.7.11.1"/>
    </reaction>
</comment>
<dbReference type="InterPro" id="IPR011009">
    <property type="entry name" value="Kinase-like_dom_sf"/>
</dbReference>
<dbReference type="HOGENOM" id="CLU_008400_0_0_1"/>
<evidence type="ECO:0000256" key="2">
    <source>
        <dbReference type="ARBA" id="ARBA00012513"/>
    </source>
</evidence>
<feature type="compositionally biased region" description="Polar residues" evidence="11">
    <location>
        <begin position="634"/>
        <end position="643"/>
    </location>
</feature>
<evidence type="ECO:0000256" key="11">
    <source>
        <dbReference type="SAM" id="MobiDB-lite"/>
    </source>
</evidence>
<keyword evidence="14" id="KW-1185">Reference proteome</keyword>
<feature type="region of interest" description="Disordered" evidence="11">
    <location>
        <begin position="861"/>
        <end position="880"/>
    </location>
</feature>
<feature type="compositionally biased region" description="Polar residues" evidence="11">
    <location>
        <begin position="932"/>
        <end position="955"/>
    </location>
</feature>
<evidence type="ECO:0000256" key="5">
    <source>
        <dbReference type="ARBA" id="ARBA00022741"/>
    </source>
</evidence>
<dbReference type="STRING" id="1071378.G0WER5"/>
<dbReference type="PANTHER" id="PTHR24356:SF405">
    <property type="entry name" value="SERINE_THREONINE-PROTEIN KINASE PKH3"/>
    <property type="match status" value="1"/>
</dbReference>
<feature type="region of interest" description="Disordered" evidence="11">
    <location>
        <begin position="408"/>
        <end position="429"/>
    </location>
</feature>
<dbReference type="AlphaFoldDB" id="G0WER5"/>
<dbReference type="Gene3D" id="1.10.510.10">
    <property type="entry name" value="Transferase(Phosphotransferase) domain 1"/>
    <property type="match status" value="1"/>
</dbReference>
<name>G0WER5_NAUDC</name>
<protein>
    <recommendedName>
        <fullName evidence="2">non-specific serine/threonine protein kinase</fullName>
        <ecNumber evidence="2">2.7.11.1</ecNumber>
    </recommendedName>
</protein>
<dbReference type="GO" id="GO:0000196">
    <property type="term" value="P:cell integrity MAPK cascade"/>
    <property type="evidence" value="ECO:0007669"/>
    <property type="project" value="EnsemblFungi"/>
</dbReference>
<feature type="domain" description="Protein kinase" evidence="12">
    <location>
        <begin position="11"/>
        <end position="291"/>
    </location>
</feature>
<feature type="region of interest" description="Disordered" evidence="11">
    <location>
        <begin position="1009"/>
        <end position="1066"/>
    </location>
</feature>
<dbReference type="InterPro" id="IPR000719">
    <property type="entry name" value="Prot_kinase_dom"/>
</dbReference>
<comment type="similarity">
    <text evidence="1">Belongs to the protein kinase superfamily. AGC Ser/Thr protein kinase family. PDPK1 subfamily.</text>
</comment>
<evidence type="ECO:0000256" key="6">
    <source>
        <dbReference type="ARBA" id="ARBA00022777"/>
    </source>
</evidence>
<dbReference type="InterPro" id="IPR017441">
    <property type="entry name" value="Protein_kinase_ATP_BS"/>
</dbReference>
<dbReference type="GO" id="GO:0032511">
    <property type="term" value="P:late endosome to vacuole transport via multivesicular body sorting pathway"/>
    <property type="evidence" value="ECO:0007669"/>
    <property type="project" value="UniProtKB-ARBA"/>
</dbReference>
<dbReference type="OrthoDB" id="347657at2759"/>
<feature type="region of interest" description="Disordered" evidence="11">
    <location>
        <begin position="634"/>
        <end position="668"/>
    </location>
</feature>
<keyword evidence="5 10" id="KW-0547">Nucleotide-binding</keyword>
<proteinExistence type="inferred from homology"/>
<feature type="binding site" evidence="10">
    <location>
        <position position="41"/>
    </location>
    <ligand>
        <name>ATP</name>
        <dbReference type="ChEBI" id="CHEBI:30616"/>
    </ligand>
</feature>
<keyword evidence="4" id="KW-0808">Transferase</keyword>
<dbReference type="GO" id="GO:0010606">
    <property type="term" value="P:positive regulation of cytoplasmic mRNA processing body assembly"/>
    <property type="evidence" value="ECO:0007669"/>
    <property type="project" value="UniProtKB-ARBA"/>
</dbReference>
<dbReference type="KEGG" id="ndi:NDAI_0H01020"/>
<feature type="region of interest" description="Disordered" evidence="11">
    <location>
        <begin position="828"/>
        <end position="851"/>
    </location>
</feature>
<dbReference type="FunFam" id="3.30.200.20:FF:000191">
    <property type="entry name" value="3-phosphoinositide-dependent protein kinase 2-like"/>
    <property type="match status" value="1"/>
</dbReference>
<evidence type="ECO:0000256" key="1">
    <source>
        <dbReference type="ARBA" id="ARBA00010006"/>
    </source>
</evidence>
<accession>G0WER5</accession>
<dbReference type="InterPro" id="IPR039046">
    <property type="entry name" value="PDPK1"/>
</dbReference>
<dbReference type="EC" id="2.7.11.1" evidence="2"/>
<dbReference type="PANTHER" id="PTHR24356">
    <property type="entry name" value="SERINE/THREONINE-PROTEIN KINASE"/>
    <property type="match status" value="1"/>
</dbReference>
<keyword evidence="7 10" id="KW-0067">ATP-binding</keyword>
<dbReference type="GO" id="GO:0005938">
    <property type="term" value="C:cell cortex"/>
    <property type="evidence" value="ECO:0007669"/>
    <property type="project" value="UniProtKB-ARBA"/>
</dbReference>
<dbReference type="PROSITE" id="PS00107">
    <property type="entry name" value="PROTEIN_KINASE_ATP"/>
    <property type="match status" value="1"/>
</dbReference>
<dbReference type="CDD" id="cd05581">
    <property type="entry name" value="STKc_PDK1"/>
    <property type="match status" value="1"/>
</dbReference>
<evidence type="ECO:0000259" key="12">
    <source>
        <dbReference type="PROSITE" id="PS50011"/>
    </source>
</evidence>
<dbReference type="InterPro" id="IPR050236">
    <property type="entry name" value="Ser_Thr_kinase_AGC"/>
</dbReference>
<sequence>MTSRKRSPHDFIFKEELGHGSYSTVYKAVDKRNIKKVYAIKVCSKAHIIKESKVKYVTIEKNTLNLLARANHPGIVKLYYTFHDEENLYFVLDYAPGGELLSLLHKMKTFSESWAKHFTVQLVDTLEYIHSQGIIHRDLKPENVLLNKEGKLMITDFGAASTSNSSSSSSADDLDNSNNHSSSSFVGTAEYVSPELLLYNQCGFGSDVWALGCMIFQFINGFPPFRGENELKTFEKIVALDYPWNISNSIVSDNYRVGDVNPLIINLVRKILTLDVDKRISLKQMKLDPWFASTNWKDKNTIWKGIWQISTSSSSSTTGSDFLTPSIFNTKDDMQLASHQQHLIPNKKLHIIDTPIRNIPITKQKRKKPAKILNTTSSIVEWRKRLGISPNNVDTKIINVSPLENTTVNKNNQLPTPSSTAGKDRSNSAIMPPLTFEENTAKISPNRNIYSNYRIHSQSSPPVYNNTTSEIPHINPSLSTQSQSQHISNKIDNKPNTSINYPSNYLEVNGTINTNKIYNLPHQQELPKNNTINNIALPPSKTSPTKVQSNNFQKSIPTNSISDPDIYKQDYVYIYSIQYDKEGPVMSLDSYNRIDNDLITQLVAKYKSSLKSVNRLPSLLTLYKNGTLSYRNVDSLSSSPSSAQREKHSSSKNYSSNRGSTRDEGNGSIAMVNISDSDLSMYDFEFNEVTRKGFLILEKYHDKLWFISLPSINILSSLSPTSRTFMESSSINVSKNWIDCFFEARQLIEKNISDKLKNVNISDSQLPNNEEGTIPTLKNNTTINTRALPPVINGDNNNSKSRTEAQKIEISIPLKSVGKSIEPLSPSNAAPIHKNATNPLTNGSVSHKQFHQQAYLPSNTTRRVSAGSTKPTSAHSQVPVSLGVNSKNMINYNVHSTAHQFVSPSPLPSVMVSTLRSPSSPVSSPAQRQRSNPTPNQIHNRSHSQPSSPLLNSKLGTFKASPLPPHSHSPVLITSTSRSPNAYPKKYHAPKNMVISSSRYEVLHTLNNEKSRNTSESTVASSGASAAFKNLQQRKKEEEAGIATLGPQNHHRTQSNSRYYNLKNKK</sequence>
<dbReference type="eggNOG" id="KOG0592">
    <property type="taxonomic scope" value="Eukaryota"/>
</dbReference>
<gene>
    <name evidence="13" type="primary">NDAI0H01020</name>
    <name evidence="13" type="ordered locus">NDAI_0H01020</name>
</gene>
<dbReference type="PROSITE" id="PS50011">
    <property type="entry name" value="PROTEIN_KINASE_DOM"/>
    <property type="match status" value="1"/>
</dbReference>
<dbReference type="InterPro" id="IPR057614">
    <property type="entry name" value="PH_PKH3_C"/>
</dbReference>
<dbReference type="OMA" id="CSKRHII"/>
<feature type="region of interest" description="Disordered" evidence="11">
    <location>
        <begin position="468"/>
        <end position="498"/>
    </location>
</feature>
<organism evidence="13 14">
    <name type="scientific">Naumovozyma dairenensis (strain ATCC 10597 / BCRC 20456 / CBS 421 / NBRC 0211 / NRRL Y-12639)</name>
    <name type="common">Saccharomyces dairenensis</name>
    <dbReference type="NCBI Taxonomy" id="1071378"/>
    <lineage>
        <taxon>Eukaryota</taxon>
        <taxon>Fungi</taxon>
        <taxon>Dikarya</taxon>
        <taxon>Ascomycota</taxon>
        <taxon>Saccharomycotina</taxon>
        <taxon>Saccharomycetes</taxon>
        <taxon>Saccharomycetales</taxon>
        <taxon>Saccharomycetaceae</taxon>
        <taxon>Naumovozyma</taxon>
    </lineage>
</organism>
<feature type="compositionally biased region" description="Polar residues" evidence="11">
    <location>
        <begin position="408"/>
        <end position="421"/>
    </location>
</feature>
<comment type="catalytic activity">
    <reaction evidence="9">
        <text>L-seryl-[protein] + ATP = O-phospho-L-seryl-[protein] + ADP + H(+)</text>
        <dbReference type="Rhea" id="RHEA:17989"/>
        <dbReference type="Rhea" id="RHEA-COMP:9863"/>
        <dbReference type="Rhea" id="RHEA-COMP:11604"/>
        <dbReference type="ChEBI" id="CHEBI:15378"/>
        <dbReference type="ChEBI" id="CHEBI:29999"/>
        <dbReference type="ChEBI" id="CHEBI:30616"/>
        <dbReference type="ChEBI" id="CHEBI:83421"/>
        <dbReference type="ChEBI" id="CHEBI:456216"/>
        <dbReference type="EC" id="2.7.11.1"/>
    </reaction>
</comment>
<feature type="region of interest" description="Disordered" evidence="11">
    <location>
        <begin position="909"/>
        <end position="986"/>
    </location>
</feature>
<feature type="compositionally biased region" description="Polar residues" evidence="11">
    <location>
        <begin position="835"/>
        <end position="851"/>
    </location>
</feature>
<evidence type="ECO:0000313" key="13">
    <source>
        <dbReference type="EMBL" id="CCD26276.1"/>
    </source>
</evidence>
<keyword evidence="3" id="KW-0723">Serine/threonine-protein kinase</keyword>
<dbReference type="SMART" id="SM00220">
    <property type="entry name" value="S_TKc"/>
    <property type="match status" value="1"/>
</dbReference>
<dbReference type="Pfam" id="PF00069">
    <property type="entry name" value="Pkinase"/>
    <property type="match status" value="1"/>
</dbReference>
<dbReference type="GeneID" id="11495807"/>
<dbReference type="Pfam" id="PF25347">
    <property type="entry name" value="PH_PKH3_C"/>
    <property type="match status" value="1"/>
</dbReference>
<feature type="compositionally biased region" description="Polar residues" evidence="11">
    <location>
        <begin position="1014"/>
        <end position="1024"/>
    </location>
</feature>
<dbReference type="EMBL" id="HE580274">
    <property type="protein sequence ID" value="CCD26276.1"/>
    <property type="molecule type" value="Genomic_DNA"/>
</dbReference>
<evidence type="ECO:0000256" key="8">
    <source>
        <dbReference type="ARBA" id="ARBA00047899"/>
    </source>
</evidence>
<evidence type="ECO:0000256" key="7">
    <source>
        <dbReference type="ARBA" id="ARBA00022840"/>
    </source>
</evidence>